<dbReference type="EMBL" id="KV453841">
    <property type="protein sequence ID" value="ODV92544.1"/>
    <property type="molecule type" value="Genomic_DNA"/>
</dbReference>
<evidence type="ECO:0000256" key="5">
    <source>
        <dbReference type="ARBA" id="ARBA00023242"/>
    </source>
</evidence>
<keyword evidence="4" id="KW-0238">DNA-binding</keyword>
<reference evidence="8" key="1">
    <citation type="submission" date="2016-02" db="EMBL/GenBank/DDBJ databases">
        <title>Comparative genomics of biotechnologically important yeasts.</title>
        <authorList>
            <consortium name="DOE Joint Genome Institute"/>
            <person name="Riley R."/>
            <person name="Haridas S."/>
            <person name="Wolfe K.H."/>
            <person name="Lopes M.R."/>
            <person name="Hittinger C.T."/>
            <person name="Goker M."/>
            <person name="Salamov A."/>
            <person name="Wisecaver J."/>
            <person name="Long T.M."/>
            <person name="Aerts A.L."/>
            <person name="Barry K."/>
            <person name="Choi C."/>
            <person name="Clum A."/>
            <person name="Coughlan A.Y."/>
            <person name="Deshpande S."/>
            <person name="Douglass A.P."/>
            <person name="Hanson S.J."/>
            <person name="Klenk H.-P."/>
            <person name="Labutti K."/>
            <person name="Lapidus A."/>
            <person name="Lindquist E."/>
            <person name="Lipzen A."/>
            <person name="Meier-Kolthoff J.P."/>
            <person name="Ohm R.A."/>
            <person name="Otillar R.P."/>
            <person name="Pangilinan J."/>
            <person name="Peng Y."/>
            <person name="Rokas A."/>
            <person name="Rosa C.A."/>
            <person name="Scheuner C."/>
            <person name="Sibirny A.A."/>
            <person name="Slot J.C."/>
            <person name="Stielow J.B."/>
            <person name="Sun H."/>
            <person name="Kurtzman C.P."/>
            <person name="Blackwell M."/>
            <person name="Jeffries T.W."/>
            <person name="Grigoriev I.V."/>
        </authorList>
    </citation>
    <scope>NUCLEOTIDE SEQUENCE [LARGE SCALE GENOMIC DNA]</scope>
    <source>
        <strain evidence="8">NRRL Y-17796</strain>
    </source>
</reference>
<evidence type="ECO:0000259" key="6">
    <source>
        <dbReference type="Pfam" id="PF05460"/>
    </source>
</evidence>
<evidence type="ECO:0000256" key="1">
    <source>
        <dbReference type="ARBA" id="ARBA00004123"/>
    </source>
</evidence>
<comment type="subcellular location">
    <subcellularLocation>
        <location evidence="1">Nucleus</location>
    </subcellularLocation>
</comment>
<dbReference type="Pfam" id="PF05460">
    <property type="entry name" value="ORC6"/>
    <property type="match status" value="1"/>
</dbReference>
<accession>A0A1E4TLB7</accession>
<keyword evidence="5" id="KW-0539">Nucleus</keyword>
<feature type="domain" description="ORC6 first cyclin-like" evidence="6">
    <location>
        <begin position="9"/>
        <end position="93"/>
    </location>
</feature>
<evidence type="ECO:0000313" key="8">
    <source>
        <dbReference type="Proteomes" id="UP000095023"/>
    </source>
</evidence>
<comment type="similarity">
    <text evidence="2">Belongs to the ORC6 family.</text>
</comment>
<dbReference type="Proteomes" id="UP000095023">
    <property type="component" value="Unassembled WGS sequence"/>
</dbReference>
<name>A0A1E4TLB7_9ASCO</name>
<evidence type="ECO:0000256" key="3">
    <source>
        <dbReference type="ARBA" id="ARBA00022705"/>
    </source>
</evidence>
<dbReference type="GO" id="GO:0003677">
    <property type="term" value="F:DNA binding"/>
    <property type="evidence" value="ECO:0007669"/>
    <property type="project" value="UniProtKB-KW"/>
</dbReference>
<proteinExistence type="inferred from homology"/>
<dbReference type="AlphaFoldDB" id="A0A1E4TLB7"/>
<keyword evidence="3" id="KW-0235">DNA replication</keyword>
<gene>
    <name evidence="7" type="ORF">CANCADRAFT_87834</name>
</gene>
<sequence length="253" mass="28495">MNKACDDALKAMLPELNGNVPSSLTKLAVQIYAKSKLKIPNLGPSEEIARPYICARMAILHSKATNIMNLKINDGALPVSSKQFTKLYTVFQERVVRSRRSLKSIPKPGIKLDKGKKRQAELLKRRVIAAMNFNPKDAKKFQHLCDRSLPYIGVSSSIMGAALFLIKQDQSVSKSEYELKRDVLRGLEDGDPRNSKSIISDATKIENIIKQSNIDIDHVEADGLLFDRQLDEHELLLRAGSMRSWRIQKLNLK</sequence>
<dbReference type="InterPro" id="IPR008721">
    <property type="entry name" value="ORC6_cyclin_first"/>
</dbReference>
<dbReference type="GO" id="GO:0006260">
    <property type="term" value="P:DNA replication"/>
    <property type="evidence" value="ECO:0007669"/>
    <property type="project" value="UniProtKB-KW"/>
</dbReference>
<evidence type="ECO:0000256" key="2">
    <source>
        <dbReference type="ARBA" id="ARBA00010840"/>
    </source>
</evidence>
<evidence type="ECO:0000256" key="4">
    <source>
        <dbReference type="ARBA" id="ARBA00023125"/>
    </source>
</evidence>
<keyword evidence="8" id="KW-1185">Reference proteome</keyword>
<evidence type="ECO:0000313" key="7">
    <source>
        <dbReference type="EMBL" id="ODV92544.1"/>
    </source>
</evidence>
<organism evidence="7 8">
    <name type="scientific">Tortispora caseinolytica NRRL Y-17796</name>
    <dbReference type="NCBI Taxonomy" id="767744"/>
    <lineage>
        <taxon>Eukaryota</taxon>
        <taxon>Fungi</taxon>
        <taxon>Dikarya</taxon>
        <taxon>Ascomycota</taxon>
        <taxon>Saccharomycotina</taxon>
        <taxon>Trigonopsidomycetes</taxon>
        <taxon>Trigonopsidales</taxon>
        <taxon>Trigonopsidaceae</taxon>
        <taxon>Tortispora</taxon>
    </lineage>
</organism>
<protein>
    <recommendedName>
        <fullName evidence="6">ORC6 first cyclin-like domain-containing protein</fullName>
    </recommendedName>
</protein>
<dbReference type="GO" id="GO:0005664">
    <property type="term" value="C:nuclear origin of replication recognition complex"/>
    <property type="evidence" value="ECO:0007669"/>
    <property type="project" value="InterPro"/>
</dbReference>